<reference evidence="2 3" key="1">
    <citation type="journal article" date="2017" name="Antonie Van Leeuwenhoek">
        <title>Phylogenomic resolution of the bacterial genus Pantoea and its relationship with Erwinia and Tatumella.</title>
        <authorList>
            <person name="Palmer M."/>
            <person name="Steenkamp E.T."/>
            <person name="Coetzee M.P."/>
            <person name="Chan W.Y."/>
            <person name="van Zyl E."/>
            <person name="De Maayer P."/>
            <person name="Coutinho T.A."/>
            <person name="Blom J."/>
            <person name="Smits T.H."/>
            <person name="Duffy B."/>
            <person name="Venter S.N."/>
        </authorList>
    </citation>
    <scope>NUCLEOTIDE SEQUENCE [LARGE SCALE GENOMIC DNA]</scope>
    <source>
        <strain evidence="2 3">LMG 5345</strain>
    </source>
</reference>
<keyword evidence="3" id="KW-1185">Reference proteome</keyword>
<organism evidence="2 3">
    <name type="scientific">Pantoea septica</name>
    <dbReference type="NCBI Taxonomy" id="472695"/>
    <lineage>
        <taxon>Bacteria</taxon>
        <taxon>Pseudomonadati</taxon>
        <taxon>Pseudomonadota</taxon>
        <taxon>Gammaproteobacteria</taxon>
        <taxon>Enterobacterales</taxon>
        <taxon>Erwiniaceae</taxon>
        <taxon>Pantoea</taxon>
    </lineage>
</organism>
<dbReference type="EMBL" id="MLJJ01000059">
    <property type="protein sequence ID" value="ORM90479.1"/>
    <property type="molecule type" value="Genomic_DNA"/>
</dbReference>
<sequence length="64" mass="7194">MLVAIITDDEKQLIHILNFQLLTTATADSSVRSFFFIIFKSELKSARSTGWAPNLNSSHQETPL</sequence>
<evidence type="ECO:0000256" key="1">
    <source>
        <dbReference type="SAM" id="MobiDB-lite"/>
    </source>
</evidence>
<evidence type="ECO:0000313" key="2">
    <source>
        <dbReference type="EMBL" id="ORM90479.1"/>
    </source>
</evidence>
<feature type="compositionally biased region" description="Polar residues" evidence="1">
    <location>
        <begin position="54"/>
        <end position="64"/>
    </location>
</feature>
<proteinExistence type="predicted"/>
<evidence type="ECO:0000313" key="3">
    <source>
        <dbReference type="Proteomes" id="UP000193785"/>
    </source>
</evidence>
<gene>
    <name evidence="2" type="ORF">HA46_19400</name>
</gene>
<name>A0ABX3UM44_9GAMM</name>
<feature type="region of interest" description="Disordered" evidence="1">
    <location>
        <begin position="45"/>
        <end position="64"/>
    </location>
</feature>
<comment type="caution">
    <text evidence="2">The sequence shown here is derived from an EMBL/GenBank/DDBJ whole genome shotgun (WGS) entry which is preliminary data.</text>
</comment>
<protein>
    <submittedName>
        <fullName evidence="2">Uncharacterized protein</fullName>
    </submittedName>
</protein>
<accession>A0ABX3UM44</accession>
<dbReference type="Proteomes" id="UP000193785">
    <property type="component" value="Unassembled WGS sequence"/>
</dbReference>